<gene>
    <name evidence="8" type="ORF">V7x_38290</name>
</gene>
<organism evidence="8 9">
    <name type="scientific">Crateriforma conspicua</name>
    <dbReference type="NCBI Taxonomy" id="2527996"/>
    <lineage>
        <taxon>Bacteria</taxon>
        <taxon>Pseudomonadati</taxon>
        <taxon>Planctomycetota</taxon>
        <taxon>Planctomycetia</taxon>
        <taxon>Planctomycetales</taxon>
        <taxon>Planctomycetaceae</taxon>
        <taxon>Crateriforma</taxon>
    </lineage>
</organism>
<feature type="region of interest" description="Disordered" evidence="1">
    <location>
        <begin position="185"/>
        <end position="209"/>
    </location>
</feature>
<feature type="domain" description="DUF1588" evidence="4">
    <location>
        <begin position="616"/>
        <end position="712"/>
    </location>
</feature>
<dbReference type="InterPro" id="IPR013042">
    <property type="entry name" value="DUF1592"/>
</dbReference>
<feature type="domain" description="DUF1587" evidence="3">
    <location>
        <begin position="113"/>
        <end position="179"/>
    </location>
</feature>
<dbReference type="InterPro" id="IPR013036">
    <property type="entry name" value="DUF1587"/>
</dbReference>
<dbReference type="InterPro" id="IPR011429">
    <property type="entry name" value="Cyt_c_Planctomycete-type"/>
</dbReference>
<evidence type="ECO:0000313" key="9">
    <source>
        <dbReference type="Proteomes" id="UP000316476"/>
    </source>
</evidence>
<evidence type="ECO:0008006" key="10">
    <source>
        <dbReference type="Google" id="ProtNLM"/>
    </source>
</evidence>
<dbReference type="Pfam" id="PF07624">
    <property type="entry name" value="PSD2"/>
    <property type="match status" value="1"/>
</dbReference>
<dbReference type="Pfam" id="PF07637">
    <property type="entry name" value="PSD5"/>
    <property type="match status" value="1"/>
</dbReference>
<comment type="caution">
    <text evidence="8">The sequence shown here is derived from an EMBL/GenBank/DDBJ whole genome shotgun (WGS) entry which is preliminary data.</text>
</comment>
<dbReference type="Proteomes" id="UP000316476">
    <property type="component" value="Unassembled WGS sequence"/>
</dbReference>
<dbReference type="EMBL" id="SJPZ01000002">
    <property type="protein sequence ID" value="TWU62100.1"/>
    <property type="molecule type" value="Genomic_DNA"/>
</dbReference>
<protein>
    <recommendedName>
        <fullName evidence="10">Planctomycete cytochrome C</fullName>
    </recommendedName>
</protein>
<dbReference type="InterPro" id="IPR011478">
    <property type="entry name" value="DUF1585"/>
</dbReference>
<evidence type="ECO:0000259" key="4">
    <source>
        <dbReference type="Pfam" id="PF07627"/>
    </source>
</evidence>
<evidence type="ECO:0000259" key="2">
    <source>
        <dbReference type="Pfam" id="PF07624"/>
    </source>
</evidence>
<evidence type="ECO:0000259" key="3">
    <source>
        <dbReference type="Pfam" id="PF07626"/>
    </source>
</evidence>
<dbReference type="RefSeq" id="WP_146414837.1">
    <property type="nucleotide sequence ID" value="NZ_SJPZ01000002.1"/>
</dbReference>
<dbReference type="Pfam" id="PF07631">
    <property type="entry name" value="PSD4"/>
    <property type="match status" value="1"/>
</dbReference>
<feature type="domain" description="Cytochrome C Planctomycete-type" evidence="6">
    <location>
        <begin position="31"/>
        <end position="77"/>
    </location>
</feature>
<feature type="domain" description="DUF1595" evidence="7">
    <location>
        <begin position="406"/>
        <end position="462"/>
    </location>
</feature>
<dbReference type="AlphaFoldDB" id="A0A5C6FJ04"/>
<dbReference type="Pfam" id="PF07635">
    <property type="entry name" value="PSCyt1"/>
    <property type="match status" value="1"/>
</dbReference>
<dbReference type="OrthoDB" id="223186at2"/>
<evidence type="ECO:0000259" key="5">
    <source>
        <dbReference type="Pfam" id="PF07631"/>
    </source>
</evidence>
<sequence>MHRTFLMTLVVVFVPSIAPCFADKALLRDHCADCHTGPDPEGDFSLHDLGRAPDQSSVQLWIKSLQRIRAGEMPPDDASELSTEQSQTLQSFLQHSVTAYERASAPTLRTPPRRLNNREFENSVRDVLLLDHVGTNDPMAMLLGDTLHDGFDTHGETLGISEFHLDQYLAAVRAVLDQCIFSEPQPESQHHVGAPDDLMVQDNGNRQRRDRTFRSDQGIEIRSPRERAVCKTFPETTATGYYRISVRAKALDRHVYPQEATGIHDDDPLILRMHLGNRSVDFSLAEGEFQKFEDTYWLAAGTPIEFSFATDGLRLLNNGNFKFQYRIGHDYIKEHKPNLYRRVVTEEVPRATNRRDMPSHWVHWVKYWQGPRPMIGGLTIEGPFYDSWPPKRQTALLGPEPSLNDAAAILQPIARRAWRRSVTADELDPIVRLVQRHANSLGIVGALKEGIVAILMSPSFLMPGSDQLTDNERFAAKFSNVLSASIPDASLMAKAEQGRFDSEAGIREELSQWLRSGRAEPFLRQFPYAWLQLDRINFMAPDVDRYPMYEKKQIGDDMVREAVTFFQHNVHNNNPTPELLTADYSFVNADLATVYGLTDVPDDSVLRKYTFGDGRRGGFLGMGAFLTLTADTLSTSPIHRAVYVMENFMGIHPAPPPSDVDIQEPDIRSARTIREVLEAHRSDTSCAACHQNIDPFGYAFENFDPIGAWRDHYVDASQPADASAGGNRRRRTADVVTIPVDASATFLSGARYDDVTEFRQIMTNDVSRDRFVRCFVTKFLTYANGVAPDNFSEIEAIVKRSSRHNYRIIDTMAAAMDSPLFRETNR</sequence>
<evidence type="ECO:0000313" key="8">
    <source>
        <dbReference type="EMBL" id="TWU62100.1"/>
    </source>
</evidence>
<proteinExistence type="predicted"/>
<name>A0A5C6FJ04_9PLAN</name>
<dbReference type="Pfam" id="PF07627">
    <property type="entry name" value="PSCyt3"/>
    <property type="match status" value="1"/>
</dbReference>
<evidence type="ECO:0000256" key="1">
    <source>
        <dbReference type="SAM" id="MobiDB-lite"/>
    </source>
</evidence>
<evidence type="ECO:0000259" key="6">
    <source>
        <dbReference type="Pfam" id="PF07635"/>
    </source>
</evidence>
<accession>A0A5C6FJ04</accession>
<dbReference type="InterPro" id="IPR013043">
    <property type="entry name" value="DUF1595"/>
</dbReference>
<reference evidence="8 9" key="1">
    <citation type="submission" date="2019-02" db="EMBL/GenBank/DDBJ databases">
        <title>Deep-cultivation of Planctomycetes and their phenomic and genomic characterization uncovers novel biology.</title>
        <authorList>
            <person name="Wiegand S."/>
            <person name="Jogler M."/>
            <person name="Boedeker C."/>
            <person name="Pinto D."/>
            <person name="Vollmers J."/>
            <person name="Rivas-Marin E."/>
            <person name="Kohn T."/>
            <person name="Peeters S.H."/>
            <person name="Heuer A."/>
            <person name="Rast P."/>
            <person name="Oberbeckmann S."/>
            <person name="Bunk B."/>
            <person name="Jeske O."/>
            <person name="Meyerdierks A."/>
            <person name="Storesund J.E."/>
            <person name="Kallscheuer N."/>
            <person name="Luecker S."/>
            <person name="Lage O.M."/>
            <person name="Pohl T."/>
            <person name="Merkel B.J."/>
            <person name="Hornburger P."/>
            <person name="Mueller R.-W."/>
            <person name="Bruemmer F."/>
            <person name="Labrenz M."/>
            <person name="Spormann A.M."/>
            <person name="Op Den Camp H."/>
            <person name="Overmann J."/>
            <person name="Amann R."/>
            <person name="Jetten M.S.M."/>
            <person name="Mascher T."/>
            <person name="Medema M.H."/>
            <person name="Devos D.P."/>
            <person name="Kaster A.-K."/>
            <person name="Ovreas L."/>
            <person name="Rohde M."/>
            <person name="Galperin M.Y."/>
            <person name="Jogler C."/>
        </authorList>
    </citation>
    <scope>NUCLEOTIDE SEQUENCE [LARGE SCALE GENOMIC DNA]</scope>
    <source>
        <strain evidence="8 9">V7</strain>
    </source>
</reference>
<dbReference type="InterPro" id="IPR013039">
    <property type="entry name" value="DUF1588"/>
</dbReference>
<evidence type="ECO:0000259" key="7">
    <source>
        <dbReference type="Pfam" id="PF07637"/>
    </source>
</evidence>
<feature type="domain" description="DUF1585" evidence="2">
    <location>
        <begin position="748"/>
        <end position="821"/>
    </location>
</feature>
<feature type="domain" description="DUF1592" evidence="5">
    <location>
        <begin position="473"/>
        <end position="597"/>
    </location>
</feature>
<dbReference type="Pfam" id="PF07626">
    <property type="entry name" value="PSD3"/>
    <property type="match status" value="1"/>
</dbReference>